<comment type="caution">
    <text evidence="4">The sequence shown here is derived from an EMBL/GenBank/DDBJ whole genome shotgun (WGS) entry which is preliminary data.</text>
</comment>
<comment type="similarity">
    <text evidence="2">Belongs to the MlaE permease family.</text>
</comment>
<keyword evidence="2" id="KW-0472">Membrane</keyword>
<proteinExistence type="inferred from homology"/>
<name>A0ABS0PW01_9BRAD</name>
<feature type="transmembrane region" description="Helical" evidence="2">
    <location>
        <begin position="199"/>
        <end position="225"/>
    </location>
</feature>
<keyword evidence="5" id="KW-1185">Reference proteome</keyword>
<feature type="transmembrane region" description="Helical" evidence="2">
    <location>
        <begin position="167"/>
        <end position="187"/>
    </location>
</feature>
<accession>A0ABS0PW01</accession>
<keyword evidence="2" id="KW-0997">Cell inner membrane</keyword>
<sequence length="377" mass="40176">MSGDPKLERIAKGNALALCATGTWTASFAPVLERMVTEAEKLAGTPQSIFIDVSEVAKLDTFGAWLIERLRRSLTKGPVEAQIAGLSANYSSLVDEVRRVRATAVVDSNPITISGMLEQIGRAVAGVAGTVAGLVDMLGAVLAAWFRVLVHPRSLRLTSTVHHMEQVCWRAVPIIVLITFLIGCIIAQQGIFHFRRFGADIFVVDMLGVLVLREIGVLLVAIMVAGRSGSAYTAELGSMKMREEIDALRTMGFDPIEVLVLPRMMALVLALPILAFLGAMAALYGGGLVAWLYGGVQPEAFLLRLRDAISIDHFIVGIVKAPVMAAVIGIVACVEGLAVQGSAESLGQHTTASVVKGIFFVIVMDGVFAIFFASIGM</sequence>
<feature type="transmembrane region" description="Helical" evidence="2">
    <location>
        <begin position="264"/>
        <end position="293"/>
    </location>
</feature>
<organism evidence="4 5">
    <name type="scientific">Bradyrhizobium agreste</name>
    <dbReference type="NCBI Taxonomy" id="2751811"/>
    <lineage>
        <taxon>Bacteria</taxon>
        <taxon>Pseudomonadati</taxon>
        <taxon>Pseudomonadota</taxon>
        <taxon>Alphaproteobacteria</taxon>
        <taxon>Hyphomicrobiales</taxon>
        <taxon>Nitrobacteraceae</taxon>
        <taxon>Bradyrhizobium</taxon>
    </lineage>
</organism>
<feature type="transmembrane region" description="Helical" evidence="2">
    <location>
        <begin position="358"/>
        <end position="376"/>
    </location>
</feature>
<dbReference type="InterPro" id="IPR002645">
    <property type="entry name" value="STAS_dom"/>
</dbReference>
<dbReference type="InterPro" id="IPR030802">
    <property type="entry name" value="Permease_MalE"/>
</dbReference>
<dbReference type="PANTHER" id="PTHR30188:SF3">
    <property type="entry name" value="ABC TRANSPORTER PERMEASE"/>
    <property type="match status" value="1"/>
</dbReference>
<keyword evidence="2" id="KW-1003">Cell membrane</keyword>
<dbReference type="SUPFAM" id="SSF52091">
    <property type="entry name" value="SpoIIaa-like"/>
    <property type="match status" value="1"/>
</dbReference>
<dbReference type="EMBL" id="JACCHP010000019">
    <property type="protein sequence ID" value="MBH5401111.1"/>
    <property type="molecule type" value="Genomic_DNA"/>
</dbReference>
<dbReference type="PROSITE" id="PS50801">
    <property type="entry name" value="STAS"/>
    <property type="match status" value="1"/>
</dbReference>
<keyword evidence="2" id="KW-1133">Transmembrane helix</keyword>
<dbReference type="Proteomes" id="UP000807370">
    <property type="component" value="Unassembled WGS sequence"/>
</dbReference>
<dbReference type="RefSeq" id="WP_197962259.1">
    <property type="nucleotide sequence ID" value="NZ_JACCHP010000019.1"/>
</dbReference>
<feature type="transmembrane region" description="Helical" evidence="2">
    <location>
        <begin position="314"/>
        <end position="338"/>
    </location>
</feature>
<feature type="domain" description="STAS" evidence="3">
    <location>
        <begin position="32"/>
        <end position="127"/>
    </location>
</feature>
<gene>
    <name evidence="4" type="ORF">HZZ13_25495</name>
</gene>
<dbReference type="Pfam" id="PF02405">
    <property type="entry name" value="MlaE"/>
    <property type="match status" value="1"/>
</dbReference>
<protein>
    <submittedName>
        <fullName evidence="4">ABC transporter permease</fullName>
    </submittedName>
</protein>
<dbReference type="NCBIfam" id="TIGR00056">
    <property type="entry name" value="MlaE family lipid ABC transporter permease subunit"/>
    <property type="match status" value="1"/>
</dbReference>
<comment type="subcellular location">
    <subcellularLocation>
        <location evidence="2">Cell inner membrane</location>
        <topology evidence="2">Multi-pass membrane protein</topology>
    </subcellularLocation>
</comment>
<dbReference type="InterPro" id="IPR036513">
    <property type="entry name" value="STAS_dom_sf"/>
</dbReference>
<evidence type="ECO:0000313" key="4">
    <source>
        <dbReference type="EMBL" id="MBH5401111.1"/>
    </source>
</evidence>
<evidence type="ECO:0000313" key="5">
    <source>
        <dbReference type="Proteomes" id="UP000807370"/>
    </source>
</evidence>
<comment type="function">
    <text evidence="1">Could be part of an ABC transporter complex.</text>
</comment>
<evidence type="ECO:0000256" key="2">
    <source>
        <dbReference type="RuleBase" id="RU362044"/>
    </source>
</evidence>
<dbReference type="PANTHER" id="PTHR30188">
    <property type="entry name" value="ABC TRANSPORTER PERMEASE PROTEIN-RELATED"/>
    <property type="match status" value="1"/>
</dbReference>
<dbReference type="InterPro" id="IPR003453">
    <property type="entry name" value="ABC_MlaE_roteobac"/>
</dbReference>
<reference evidence="4 5" key="1">
    <citation type="submission" date="2020-07" db="EMBL/GenBank/DDBJ databases">
        <title>Bradyrhizobium diversity isolated from nodules of indigenous legumes of Western Australia.</title>
        <authorList>
            <person name="Klepa M.S."/>
        </authorList>
    </citation>
    <scope>NUCLEOTIDE SEQUENCE [LARGE SCALE GENOMIC DNA]</scope>
    <source>
        <strain evidence="4 5">CNPSo 4010</strain>
    </source>
</reference>
<feature type="transmembrane region" description="Helical" evidence="2">
    <location>
        <begin position="123"/>
        <end position="147"/>
    </location>
</feature>
<keyword evidence="2" id="KW-0812">Transmembrane</keyword>
<evidence type="ECO:0000259" key="3">
    <source>
        <dbReference type="PROSITE" id="PS50801"/>
    </source>
</evidence>
<evidence type="ECO:0000256" key="1">
    <source>
        <dbReference type="ARBA" id="ARBA00003787"/>
    </source>
</evidence>